<evidence type="ECO:0000313" key="1">
    <source>
        <dbReference type="EMBL" id="KAA6380248.1"/>
    </source>
</evidence>
<dbReference type="EMBL" id="SNRW01008014">
    <property type="protein sequence ID" value="KAA6380248.1"/>
    <property type="molecule type" value="Genomic_DNA"/>
</dbReference>
<evidence type="ECO:0008006" key="3">
    <source>
        <dbReference type="Google" id="ProtNLM"/>
    </source>
</evidence>
<dbReference type="SUPFAM" id="SSF48371">
    <property type="entry name" value="ARM repeat"/>
    <property type="match status" value="2"/>
</dbReference>
<reference evidence="1 2" key="1">
    <citation type="submission" date="2019-03" db="EMBL/GenBank/DDBJ databases">
        <title>Single cell metagenomics reveals metabolic interactions within the superorganism composed of flagellate Streblomastix strix and complex community of Bacteroidetes bacteria on its surface.</title>
        <authorList>
            <person name="Treitli S.C."/>
            <person name="Kolisko M."/>
            <person name="Husnik F."/>
            <person name="Keeling P."/>
            <person name="Hampl V."/>
        </authorList>
    </citation>
    <scope>NUCLEOTIDE SEQUENCE [LARGE SCALE GENOMIC DNA]</scope>
    <source>
        <strain evidence="1">ST1C</strain>
    </source>
</reference>
<dbReference type="AlphaFoldDB" id="A0A5J4VCE6"/>
<organism evidence="1 2">
    <name type="scientific">Streblomastix strix</name>
    <dbReference type="NCBI Taxonomy" id="222440"/>
    <lineage>
        <taxon>Eukaryota</taxon>
        <taxon>Metamonada</taxon>
        <taxon>Preaxostyla</taxon>
        <taxon>Oxymonadida</taxon>
        <taxon>Streblomastigidae</taxon>
        <taxon>Streblomastix</taxon>
    </lineage>
</organism>
<protein>
    <recommendedName>
        <fullName evidence="3">Armadillo-type fold</fullName>
    </recommendedName>
</protein>
<dbReference type="InterPro" id="IPR016024">
    <property type="entry name" value="ARM-type_fold"/>
</dbReference>
<proteinExistence type="predicted"/>
<evidence type="ECO:0000313" key="2">
    <source>
        <dbReference type="Proteomes" id="UP000324800"/>
    </source>
</evidence>
<dbReference type="Proteomes" id="UP000324800">
    <property type="component" value="Unassembled WGS sequence"/>
</dbReference>
<dbReference type="Gene3D" id="1.25.10.10">
    <property type="entry name" value="Leucine-rich Repeat Variant"/>
    <property type="match status" value="2"/>
</dbReference>
<name>A0A5J4VCE6_9EUKA</name>
<gene>
    <name evidence="1" type="ORF">EZS28_024225</name>
</gene>
<dbReference type="InterPro" id="IPR011989">
    <property type="entry name" value="ARM-like"/>
</dbReference>
<feature type="non-terminal residue" evidence="1">
    <location>
        <position position="1"/>
    </location>
</feature>
<sequence>SLFQTTSDKVIKDRTAIFIGRLFRAHEISDKKMQQSTISYLKSITSDADEWTRSNSALAINYLAYNEDNYTEIMKGFDPLAIIQDLALPIVGNEEERKQIQHKKNLDCVLLQLIIYKVEDDNTILQNLIEAGIIEALLYFFETQDLNMITYTSLNFFYLFQYLSKTQIEQLKKEKKYYPNILRLFGSSDLEVIREAYFLTAFDIENGAYLAKDNSQNPLFEEISECGGIEIIFDLFQRNLNYDTREQAANLLTWIFVNKEFSNALMRKELVNYYTNPLINGNTDEQEIDESNLTDLARIAENHEEILKDDFITKAAQIMSNSSTTFLLDFLEIIINVGTEKTREQIKQEFPVAYIKELYQHKDSNIREKAFLFMVRINYPEQMKKLESYQSMIKKNRQDQQTNFNIHEVINDVCIAIEEASGSYDEKGGLALIGIRIVRDLIKYRKGLVQQELVDGRFIEQIFKLFEIASLPQQILYEIFSILPDLISISFDARKLVQQEKNIRSIIHLLDNKVENSLLDIIQILSKILLSVNQQIQIKQENEIRDVFEKCGGLIQLFQIFQNYNNKNKLVVQHSIISIGLLHKAVKVPDEMRTVLIREIKSMPQPGNDKEIQYLSAIVLSMLAESEQNHTDIIAGGFPNIISRLLIHGDQKIQYEGLTLALNMIYFGSEQTKQKVKQVVPLSTVRQLTQIRDENAAMTAQLLIAWLQFLS</sequence>
<accession>A0A5J4VCE6</accession>
<comment type="caution">
    <text evidence="1">The sequence shown here is derived from an EMBL/GenBank/DDBJ whole genome shotgun (WGS) entry which is preliminary data.</text>
</comment>